<organism evidence="6 7">
    <name type="scientific">Priapulus caudatus</name>
    <name type="common">Priapulid worm</name>
    <dbReference type="NCBI Taxonomy" id="37621"/>
    <lineage>
        <taxon>Eukaryota</taxon>
        <taxon>Metazoa</taxon>
        <taxon>Ecdysozoa</taxon>
        <taxon>Scalidophora</taxon>
        <taxon>Priapulida</taxon>
        <taxon>Priapulimorpha</taxon>
        <taxon>Priapulimorphida</taxon>
        <taxon>Priapulidae</taxon>
        <taxon>Priapulus</taxon>
    </lineage>
</organism>
<reference evidence="7" key="1">
    <citation type="submission" date="2025-08" db="UniProtKB">
        <authorList>
            <consortium name="RefSeq"/>
        </authorList>
    </citation>
    <scope>IDENTIFICATION</scope>
</reference>
<evidence type="ECO:0000259" key="5">
    <source>
        <dbReference type="PROSITE" id="PS51848"/>
    </source>
</evidence>
<dbReference type="PROSITE" id="PS50021">
    <property type="entry name" value="CH"/>
    <property type="match status" value="1"/>
</dbReference>
<evidence type="ECO:0000259" key="3">
    <source>
        <dbReference type="PROSITE" id="PS50021"/>
    </source>
</evidence>
<protein>
    <submittedName>
        <fullName evidence="7">EH domain-binding protein 1-like isoform X1</fullName>
    </submittedName>
</protein>
<evidence type="ECO:0000313" key="7">
    <source>
        <dbReference type="RefSeq" id="XP_014664467.1"/>
    </source>
</evidence>
<evidence type="ECO:0000313" key="6">
    <source>
        <dbReference type="Proteomes" id="UP000695022"/>
    </source>
</evidence>
<evidence type="ECO:0000256" key="2">
    <source>
        <dbReference type="SAM" id="MobiDB-lite"/>
    </source>
</evidence>
<dbReference type="PANTHER" id="PTHR23167:SF46">
    <property type="entry name" value="EPS15 HOMOLOGY DOMAIN CONTAINING PROTEIN-BINDING PROTEIN 1, ISOFORM F"/>
    <property type="match status" value="1"/>
</dbReference>
<feature type="coiled-coil region" evidence="1">
    <location>
        <begin position="972"/>
        <end position="1034"/>
    </location>
</feature>
<dbReference type="PROSITE" id="PS51840">
    <property type="entry name" value="C2_NT"/>
    <property type="match status" value="1"/>
</dbReference>
<dbReference type="SMART" id="SM00033">
    <property type="entry name" value="CH"/>
    <property type="match status" value="1"/>
</dbReference>
<dbReference type="Pfam" id="PF12130">
    <property type="entry name" value="bMERB_dom"/>
    <property type="match status" value="1"/>
</dbReference>
<feature type="compositionally biased region" description="Basic and acidic residues" evidence="2">
    <location>
        <begin position="312"/>
        <end position="326"/>
    </location>
</feature>
<dbReference type="InterPro" id="IPR022735">
    <property type="entry name" value="bMERB_dom"/>
</dbReference>
<feature type="compositionally biased region" description="Polar residues" evidence="2">
    <location>
        <begin position="900"/>
        <end position="923"/>
    </location>
</feature>
<feature type="compositionally biased region" description="Basic and acidic residues" evidence="2">
    <location>
        <begin position="512"/>
        <end position="523"/>
    </location>
</feature>
<feature type="region of interest" description="Disordered" evidence="2">
    <location>
        <begin position="490"/>
        <end position="558"/>
    </location>
</feature>
<dbReference type="InterPro" id="IPR001715">
    <property type="entry name" value="CH_dom"/>
</dbReference>
<dbReference type="GeneID" id="106806851"/>
<gene>
    <name evidence="7" type="primary">LOC106806851</name>
</gene>
<feature type="domain" description="BMERB" evidence="5">
    <location>
        <begin position="955"/>
        <end position="1104"/>
    </location>
</feature>
<feature type="region of interest" description="Disordered" evidence="2">
    <location>
        <begin position="788"/>
        <end position="818"/>
    </location>
</feature>
<evidence type="ECO:0000259" key="4">
    <source>
        <dbReference type="PROSITE" id="PS51840"/>
    </source>
</evidence>
<dbReference type="SMART" id="SM01203">
    <property type="entry name" value="DUF3585"/>
    <property type="match status" value="1"/>
</dbReference>
<name>A0ABM1DWZ6_PRICU</name>
<sequence>MSVWKRLQRVGKRAAKFQFTASYQELVLECTKKWQPNKISVAWTRRSRRKSSEIRKWEPTIKNPYRGVVVWPVPENMEITVTLFSDPRTNDFEDKEWLFFVEDVGSNGKRRQLASCCVNMKKYASMVPSQNDVQLVFKPLSKKVVSCKLQLTISCVFLREGKATDEDMQSIASLMSINRDNDIGNLDDFDESAEQADISDVKDADTSAKISEIASKFGMWAAGEGTVDEMSSSIINEEEESAGEETPEVKQEVDVLPLQPMPQTHKPVSSREAQPIFDLCRPRLSSEHEPDNVSPESDSNKESEDITQMFESCKKRSDDKEKKSADKSNSPDSKTSSILGSPHKRSDPALLQPLNLVTDVGEEPVPCDTVATPGIDLLEWCKEVTKGYPGVKVTNMTTSWRNGLAFCAIVHRFRSDLIDFENLSPHDIKGNNRKAFDAASSLGIPRVIEPSDMVILAVPDKLMVMTYLYQLRTHFTGRDLEVRQIGRKATESQYAVGRSDEHSESSSSRASPVKEHAKPDRHSSSKSRSRSPPTLAASKTKQETSVPGGGGGRGAMAPLVGHERKIPVPSSLVVQKPGTPGDVSKKKLMTRKQLMNPFDSDSEPEEHAHRSRDKVLHQKHRPFEGQLSPSAEVRETDLMSSSPIKETDIISPYNQDTTISCVEDMASVSPYKEETAIVSPFKETDIASPQMEETAIVSPYKEVTAMVSPYKVETAIVSPFKEETDIVSPYVEETAIVSPYMEEGEADSGLAGKSEWNNDVIDAMDSKESSNRQDELKERAKLLLEQARRDAAKQSEQPESPVDQPCTEGISVEKDVERQKQLRERARKLIAEARHGLQGSNTSSPNDESLTANALSTKHVNSTGPKLKFYQFRKAGSGGQSSPLSPIQKLSLKPVGVLQPSEQDLNSPTKISPKTNVQPNKRQAISPTKTYNVIKLKRPTSLSDGPVASFKQSELQSPEDFVDTSQYVSGEMLALEREMAQIDERATLVEKKLRAVMGKNKDAEEKYLQEWFLLVNKKNALIRRQDQLDVLEKEHDLETRYELLNRDLRQMMSIEEWEKTEDQKKREELLLDELVKLVNERDKLVQTLDSQERAIESDEVVENELNRRGVQIKEEKNCSIQ</sequence>
<dbReference type="Pfam" id="PF10358">
    <property type="entry name" value="NT-C2"/>
    <property type="match status" value="1"/>
</dbReference>
<feature type="compositionally biased region" description="Basic and acidic residues" evidence="2">
    <location>
        <begin position="605"/>
        <end position="616"/>
    </location>
</feature>
<dbReference type="SUPFAM" id="SSF47576">
    <property type="entry name" value="Calponin-homology domain, CH-domain"/>
    <property type="match status" value="1"/>
</dbReference>
<proteinExistence type="predicted"/>
<dbReference type="PROSITE" id="PS51848">
    <property type="entry name" value="BMERB"/>
    <property type="match status" value="1"/>
</dbReference>
<keyword evidence="6" id="KW-1185">Reference proteome</keyword>
<accession>A0ABM1DWZ6</accession>
<dbReference type="Pfam" id="PF00307">
    <property type="entry name" value="CH"/>
    <property type="match status" value="1"/>
</dbReference>
<dbReference type="Gene3D" id="1.10.418.10">
    <property type="entry name" value="Calponin-like domain"/>
    <property type="match status" value="1"/>
</dbReference>
<feature type="region of interest" description="Disordered" evidence="2">
    <location>
        <begin position="898"/>
        <end position="923"/>
    </location>
</feature>
<dbReference type="InterPro" id="IPR050540">
    <property type="entry name" value="F-actin_Monoox_Mical"/>
</dbReference>
<feature type="domain" description="C2 NT-type" evidence="4">
    <location>
        <begin position="7"/>
        <end position="157"/>
    </location>
</feature>
<dbReference type="RefSeq" id="XP_014664467.1">
    <property type="nucleotide sequence ID" value="XM_014808981.1"/>
</dbReference>
<dbReference type="InterPro" id="IPR036872">
    <property type="entry name" value="CH_dom_sf"/>
</dbReference>
<keyword evidence="1" id="KW-0175">Coiled coil</keyword>
<feature type="region of interest" description="Disordered" evidence="2">
    <location>
        <begin position="596"/>
        <end position="651"/>
    </location>
</feature>
<evidence type="ECO:0000256" key="1">
    <source>
        <dbReference type="SAM" id="Coils"/>
    </source>
</evidence>
<dbReference type="PANTHER" id="PTHR23167">
    <property type="entry name" value="CALPONIN HOMOLOGY DOMAIN-CONTAINING PROTEIN DDB_G0272472-RELATED"/>
    <property type="match status" value="1"/>
</dbReference>
<dbReference type="InterPro" id="IPR019448">
    <property type="entry name" value="NT-C2"/>
</dbReference>
<dbReference type="Proteomes" id="UP000695022">
    <property type="component" value="Unplaced"/>
</dbReference>
<feature type="domain" description="Calponin-homology (CH)" evidence="3">
    <location>
        <begin position="371"/>
        <end position="476"/>
    </location>
</feature>
<feature type="region of interest" description="Disordered" evidence="2">
    <location>
        <begin position="284"/>
        <end position="349"/>
    </location>
</feature>